<feature type="domain" description="EGF-like" evidence="7">
    <location>
        <begin position="103"/>
        <end position="138"/>
    </location>
</feature>
<dbReference type="GO" id="GO:0043235">
    <property type="term" value="C:receptor complex"/>
    <property type="evidence" value="ECO:0007669"/>
    <property type="project" value="TreeGrafter"/>
</dbReference>
<organism evidence="8 9">
    <name type="scientific">Desmophyllum pertusum</name>
    <dbReference type="NCBI Taxonomy" id="174260"/>
    <lineage>
        <taxon>Eukaryota</taxon>
        <taxon>Metazoa</taxon>
        <taxon>Cnidaria</taxon>
        <taxon>Anthozoa</taxon>
        <taxon>Hexacorallia</taxon>
        <taxon>Scleractinia</taxon>
        <taxon>Caryophylliina</taxon>
        <taxon>Caryophylliidae</taxon>
        <taxon>Desmophyllum</taxon>
    </lineage>
</organism>
<keyword evidence="4 6" id="KW-1015">Disulfide bond</keyword>
<comment type="caution">
    <text evidence="8">The sequence shown here is derived from an EMBL/GenBank/DDBJ whole genome shotgun (WGS) entry which is preliminary data.</text>
</comment>
<evidence type="ECO:0000256" key="2">
    <source>
        <dbReference type="ARBA" id="ARBA00022729"/>
    </source>
</evidence>
<reference evidence="8" key="1">
    <citation type="submission" date="2023-01" db="EMBL/GenBank/DDBJ databases">
        <title>Genome assembly of the deep-sea coral Lophelia pertusa.</title>
        <authorList>
            <person name="Herrera S."/>
            <person name="Cordes E."/>
        </authorList>
    </citation>
    <scope>NUCLEOTIDE SEQUENCE</scope>
    <source>
        <strain evidence="8">USNM1676648</strain>
        <tissue evidence="8">Polyp</tissue>
    </source>
</reference>
<dbReference type="PROSITE" id="PS01186">
    <property type="entry name" value="EGF_2"/>
    <property type="match status" value="2"/>
</dbReference>
<dbReference type="PANTHER" id="PTHR45836">
    <property type="entry name" value="SLIT HOMOLOG"/>
    <property type="match status" value="1"/>
</dbReference>
<evidence type="ECO:0000256" key="3">
    <source>
        <dbReference type="ARBA" id="ARBA00022737"/>
    </source>
</evidence>
<evidence type="ECO:0000256" key="1">
    <source>
        <dbReference type="ARBA" id="ARBA00022536"/>
    </source>
</evidence>
<accession>A0A9X0D7B7</accession>
<keyword evidence="9" id="KW-1185">Reference proteome</keyword>
<dbReference type="GO" id="GO:0009986">
    <property type="term" value="C:cell surface"/>
    <property type="evidence" value="ECO:0007669"/>
    <property type="project" value="TreeGrafter"/>
</dbReference>
<keyword evidence="5" id="KW-0325">Glycoprotein</keyword>
<dbReference type="SMART" id="SM00179">
    <property type="entry name" value="EGF_CA"/>
    <property type="match status" value="3"/>
</dbReference>
<dbReference type="GO" id="GO:0007411">
    <property type="term" value="P:axon guidance"/>
    <property type="evidence" value="ECO:0007669"/>
    <property type="project" value="TreeGrafter"/>
</dbReference>
<dbReference type="Gene3D" id="2.10.25.10">
    <property type="entry name" value="Laminin"/>
    <property type="match status" value="3"/>
</dbReference>
<feature type="disulfide bond" evidence="6">
    <location>
        <begin position="107"/>
        <end position="117"/>
    </location>
</feature>
<dbReference type="PROSITE" id="PS00022">
    <property type="entry name" value="EGF_1"/>
    <property type="match status" value="3"/>
</dbReference>
<feature type="disulfide bond" evidence="6">
    <location>
        <begin position="32"/>
        <end position="42"/>
    </location>
</feature>
<sequence>MENQILRIPVNGVHQKTVNRTGPTYNASLGTCEASTCVHGMCLDTTIGRYFCLCDEGFAGANCDIPKNPCISNPCGSGTCVQHGSIYRCECPSEYSGPNCDIPENSCISNPCGSGTCVQHGRTYRCECPSGYSGVQCSDVINPCSSHPCNNGSCVTNGTHLVVLRRGFHWSILRDGSSELLVSSWKMRSSGLELCLHL</sequence>
<dbReference type="EMBL" id="MU825437">
    <property type="protein sequence ID" value="KAJ7389231.1"/>
    <property type="molecule type" value="Genomic_DNA"/>
</dbReference>
<dbReference type="GO" id="GO:0005509">
    <property type="term" value="F:calcium ion binding"/>
    <property type="evidence" value="ECO:0007669"/>
    <property type="project" value="InterPro"/>
</dbReference>
<feature type="domain" description="EGF-like" evidence="7">
    <location>
        <begin position="28"/>
        <end position="64"/>
    </location>
</feature>
<proteinExistence type="predicted"/>
<feature type="domain" description="EGF-like" evidence="7">
    <location>
        <begin position="66"/>
        <end position="101"/>
    </location>
</feature>
<evidence type="ECO:0000256" key="4">
    <source>
        <dbReference type="ARBA" id="ARBA00023157"/>
    </source>
</evidence>
<dbReference type="Pfam" id="PF00008">
    <property type="entry name" value="EGF"/>
    <property type="match status" value="1"/>
</dbReference>
<feature type="disulfide bond" evidence="6">
    <location>
        <begin position="128"/>
        <end position="137"/>
    </location>
</feature>
<feature type="disulfide bond" evidence="6">
    <location>
        <begin position="54"/>
        <end position="63"/>
    </location>
</feature>
<dbReference type="AlphaFoldDB" id="A0A9X0D7B7"/>
<evidence type="ECO:0000256" key="6">
    <source>
        <dbReference type="PROSITE-ProRule" id="PRU00076"/>
    </source>
</evidence>
<feature type="disulfide bond" evidence="6">
    <location>
        <begin position="91"/>
        <end position="100"/>
    </location>
</feature>
<evidence type="ECO:0000313" key="8">
    <source>
        <dbReference type="EMBL" id="KAJ7389231.1"/>
    </source>
</evidence>
<dbReference type="GO" id="GO:0007219">
    <property type="term" value="P:Notch signaling pathway"/>
    <property type="evidence" value="ECO:0007669"/>
    <property type="project" value="TreeGrafter"/>
</dbReference>
<dbReference type="Proteomes" id="UP001163046">
    <property type="component" value="Unassembled WGS sequence"/>
</dbReference>
<gene>
    <name evidence="8" type="ORF">OS493_032699</name>
</gene>
<protein>
    <recommendedName>
        <fullName evidence="7">EGF-like domain-containing protein</fullName>
    </recommendedName>
</protein>
<keyword evidence="3" id="KW-0677">Repeat</keyword>
<name>A0A9X0D7B7_9CNID</name>
<evidence type="ECO:0000313" key="9">
    <source>
        <dbReference type="Proteomes" id="UP001163046"/>
    </source>
</evidence>
<evidence type="ECO:0000259" key="7">
    <source>
        <dbReference type="PROSITE" id="PS50026"/>
    </source>
</evidence>
<keyword evidence="2" id="KW-0732">Signal</keyword>
<keyword evidence="1 6" id="KW-0245">EGF-like domain</keyword>
<dbReference type="InterPro" id="IPR001881">
    <property type="entry name" value="EGF-like_Ca-bd_dom"/>
</dbReference>
<dbReference type="SMART" id="SM00181">
    <property type="entry name" value="EGF"/>
    <property type="match status" value="3"/>
</dbReference>
<dbReference type="InterPro" id="IPR000742">
    <property type="entry name" value="EGF"/>
</dbReference>
<evidence type="ECO:0000256" key="5">
    <source>
        <dbReference type="ARBA" id="ARBA00023180"/>
    </source>
</evidence>
<comment type="caution">
    <text evidence="6">Lacks conserved residue(s) required for the propagation of feature annotation.</text>
</comment>
<dbReference type="OrthoDB" id="5989614at2759"/>
<dbReference type="GO" id="GO:0005886">
    <property type="term" value="C:plasma membrane"/>
    <property type="evidence" value="ECO:0007669"/>
    <property type="project" value="TreeGrafter"/>
</dbReference>
<dbReference type="PANTHER" id="PTHR45836:SF23">
    <property type="entry name" value="NEUROGENIC LOCUS NOTCH HOMOLOG PROTEIN 1"/>
    <property type="match status" value="1"/>
</dbReference>
<feature type="disulfide bond" evidence="6">
    <location>
        <begin position="70"/>
        <end position="80"/>
    </location>
</feature>
<dbReference type="PROSITE" id="PS50026">
    <property type="entry name" value="EGF_3"/>
    <property type="match status" value="3"/>
</dbReference>
<dbReference type="SUPFAM" id="SSF57196">
    <property type="entry name" value="EGF/Laminin"/>
    <property type="match status" value="3"/>
</dbReference>
<dbReference type="InterPro" id="IPR051355">
    <property type="entry name" value="Notch/Slit_guidance"/>
</dbReference>